<keyword evidence="3" id="KW-1185">Reference proteome</keyword>
<comment type="caution">
    <text evidence="2">The sequence shown here is derived from an EMBL/GenBank/DDBJ whole genome shotgun (WGS) entry which is preliminary data.</text>
</comment>
<name>A0A9P7A101_9AGAM</name>
<dbReference type="Proteomes" id="UP000714275">
    <property type="component" value="Unassembled WGS sequence"/>
</dbReference>
<evidence type="ECO:0000313" key="2">
    <source>
        <dbReference type="EMBL" id="KAG1779780.1"/>
    </source>
</evidence>
<dbReference type="EMBL" id="JABBWD010000011">
    <property type="protein sequence ID" value="KAG1779780.1"/>
    <property type="molecule type" value="Genomic_DNA"/>
</dbReference>
<accession>A0A9P7A101</accession>
<organism evidence="2 3">
    <name type="scientific">Suillus placidus</name>
    <dbReference type="NCBI Taxonomy" id="48579"/>
    <lineage>
        <taxon>Eukaryota</taxon>
        <taxon>Fungi</taxon>
        <taxon>Dikarya</taxon>
        <taxon>Basidiomycota</taxon>
        <taxon>Agaricomycotina</taxon>
        <taxon>Agaricomycetes</taxon>
        <taxon>Agaricomycetidae</taxon>
        <taxon>Boletales</taxon>
        <taxon>Suillineae</taxon>
        <taxon>Suillaceae</taxon>
        <taxon>Suillus</taxon>
    </lineage>
</organism>
<gene>
    <name evidence="2" type="ORF">EV702DRAFT_1043666</name>
</gene>
<dbReference type="AlphaFoldDB" id="A0A9P7A101"/>
<feature type="region of interest" description="Disordered" evidence="1">
    <location>
        <begin position="1"/>
        <end position="22"/>
    </location>
</feature>
<proteinExistence type="predicted"/>
<evidence type="ECO:0000313" key="3">
    <source>
        <dbReference type="Proteomes" id="UP000714275"/>
    </source>
</evidence>
<protein>
    <submittedName>
        <fullName evidence="2">Uncharacterized protein</fullName>
    </submittedName>
</protein>
<sequence length="308" mass="32553">MAPMASSPTPSAPSSGLGSPTSVELNELEAAVGCRSFDSKTRPSCPHVRASNFSRVGEQTSVGPHIPSSLSDGVLLPPPCCKMPTGSQLLHEEGQVKGEGKGPSVLCLHFGPSKSLPDPSFAQSAGLFVVSFVSIISLGVFISLSPPLLCPHLALQHQSPPHLPHRLAHQPPTLLIPRLNPQHHQWRHRQLRLHFHPVVPAPQQLSAEQVLTLLQNPWLSSLVANQLAVHAPSGLLPALLLAALLPALAKAQVHGLPPSCSKCCSAHHVDSVTFDASHINISITVLIVICNLSLLGPSSGQFTASSRE</sequence>
<evidence type="ECO:0000256" key="1">
    <source>
        <dbReference type="SAM" id="MobiDB-lite"/>
    </source>
</evidence>
<reference evidence="2" key="1">
    <citation type="journal article" date="2020" name="New Phytol.">
        <title>Comparative genomics reveals dynamic genome evolution in host specialist ectomycorrhizal fungi.</title>
        <authorList>
            <person name="Lofgren L.A."/>
            <person name="Nguyen N.H."/>
            <person name="Vilgalys R."/>
            <person name="Ruytinx J."/>
            <person name="Liao H.L."/>
            <person name="Branco S."/>
            <person name="Kuo A."/>
            <person name="LaButti K."/>
            <person name="Lipzen A."/>
            <person name="Andreopoulos W."/>
            <person name="Pangilinan J."/>
            <person name="Riley R."/>
            <person name="Hundley H."/>
            <person name="Na H."/>
            <person name="Barry K."/>
            <person name="Grigoriev I.V."/>
            <person name="Stajich J.E."/>
            <person name="Kennedy P.G."/>
        </authorList>
    </citation>
    <scope>NUCLEOTIDE SEQUENCE</scope>
    <source>
        <strain evidence="2">DOB743</strain>
    </source>
</reference>